<comment type="catalytic activity">
    <reaction evidence="11">
        <text>L-seryl-[protein] + ATP = O-phospho-L-seryl-[protein] + ADP + H(+)</text>
        <dbReference type="Rhea" id="RHEA:17989"/>
        <dbReference type="Rhea" id="RHEA-COMP:9863"/>
        <dbReference type="Rhea" id="RHEA-COMP:11604"/>
        <dbReference type="ChEBI" id="CHEBI:15378"/>
        <dbReference type="ChEBI" id="CHEBI:29999"/>
        <dbReference type="ChEBI" id="CHEBI:30616"/>
        <dbReference type="ChEBI" id="CHEBI:83421"/>
        <dbReference type="ChEBI" id="CHEBI:456216"/>
        <dbReference type="EC" id="2.7.11.1"/>
    </reaction>
</comment>
<dbReference type="Proteomes" id="UP001152795">
    <property type="component" value="Unassembled WGS sequence"/>
</dbReference>
<evidence type="ECO:0000256" key="11">
    <source>
        <dbReference type="ARBA" id="ARBA00048679"/>
    </source>
</evidence>
<evidence type="ECO:0000256" key="2">
    <source>
        <dbReference type="ARBA" id="ARBA00012513"/>
    </source>
</evidence>
<feature type="domain" description="Protein kinase" evidence="12">
    <location>
        <begin position="1"/>
        <end position="109"/>
    </location>
</feature>
<dbReference type="InterPro" id="IPR008271">
    <property type="entry name" value="Ser/Thr_kinase_AS"/>
</dbReference>
<dbReference type="PANTHER" id="PTHR22984">
    <property type="entry name" value="SERINE/THREONINE-PROTEIN KINASE PIM"/>
    <property type="match status" value="1"/>
</dbReference>
<evidence type="ECO:0000313" key="14">
    <source>
        <dbReference type="Proteomes" id="UP001152795"/>
    </source>
</evidence>
<evidence type="ECO:0000256" key="7">
    <source>
        <dbReference type="ARBA" id="ARBA00022777"/>
    </source>
</evidence>
<keyword evidence="5" id="KW-0808">Transferase</keyword>
<keyword evidence="9" id="KW-1035">Host cytoplasm</keyword>
<evidence type="ECO:0000256" key="9">
    <source>
        <dbReference type="ARBA" id="ARBA00023200"/>
    </source>
</evidence>
<comment type="caution">
    <text evidence="13">The sequence shown here is derived from an EMBL/GenBank/DDBJ whole genome shotgun (WGS) entry which is preliminary data.</text>
</comment>
<evidence type="ECO:0000256" key="4">
    <source>
        <dbReference type="ARBA" id="ARBA00022527"/>
    </source>
</evidence>
<reference evidence="13" key="1">
    <citation type="submission" date="2020-04" db="EMBL/GenBank/DDBJ databases">
        <authorList>
            <person name="Alioto T."/>
            <person name="Alioto T."/>
            <person name="Gomez Garrido J."/>
        </authorList>
    </citation>
    <scope>NUCLEOTIDE SEQUENCE</scope>
    <source>
        <strain evidence="13">A484AB</strain>
    </source>
</reference>
<keyword evidence="8" id="KW-0067">ATP-binding</keyword>
<evidence type="ECO:0000256" key="8">
    <source>
        <dbReference type="ARBA" id="ARBA00022840"/>
    </source>
</evidence>
<keyword evidence="7 13" id="KW-0418">Kinase</keyword>
<keyword evidence="6" id="KW-0547">Nucleotide-binding</keyword>
<feature type="non-terminal residue" evidence="13">
    <location>
        <position position="109"/>
    </location>
</feature>
<evidence type="ECO:0000256" key="1">
    <source>
        <dbReference type="ARBA" id="ARBA00004192"/>
    </source>
</evidence>
<dbReference type="GO" id="GO:0005524">
    <property type="term" value="F:ATP binding"/>
    <property type="evidence" value="ECO:0007669"/>
    <property type="project" value="UniProtKB-KW"/>
</dbReference>
<evidence type="ECO:0000259" key="12">
    <source>
        <dbReference type="PROSITE" id="PS50011"/>
    </source>
</evidence>
<dbReference type="Gene3D" id="3.30.200.20">
    <property type="entry name" value="Phosphorylase Kinase, domain 1"/>
    <property type="match status" value="1"/>
</dbReference>
<dbReference type="InterPro" id="IPR051138">
    <property type="entry name" value="PIM_Ser/Thr_kinase"/>
</dbReference>
<dbReference type="GO" id="GO:0004674">
    <property type="term" value="F:protein serine/threonine kinase activity"/>
    <property type="evidence" value="ECO:0007669"/>
    <property type="project" value="UniProtKB-KW"/>
</dbReference>
<evidence type="ECO:0000256" key="6">
    <source>
        <dbReference type="ARBA" id="ARBA00022741"/>
    </source>
</evidence>
<proteinExistence type="predicted"/>
<dbReference type="GO" id="GO:0030430">
    <property type="term" value="C:host cell cytoplasm"/>
    <property type="evidence" value="ECO:0007669"/>
    <property type="project" value="UniProtKB-SubCell"/>
</dbReference>
<name>A0A7D9IWT5_PARCT</name>
<keyword evidence="14" id="KW-1185">Reference proteome</keyword>
<dbReference type="OrthoDB" id="5951403at2759"/>
<gene>
    <name evidence="13" type="ORF">PACLA_8A047592</name>
</gene>
<keyword evidence="4" id="KW-0723">Serine/threonine-protein kinase</keyword>
<dbReference type="InterPro" id="IPR011009">
    <property type="entry name" value="Kinase-like_dom_sf"/>
</dbReference>
<dbReference type="InterPro" id="IPR000719">
    <property type="entry name" value="Prot_kinase_dom"/>
</dbReference>
<dbReference type="PROSITE" id="PS50011">
    <property type="entry name" value="PROTEIN_KINASE_DOM"/>
    <property type="match status" value="1"/>
</dbReference>
<dbReference type="AlphaFoldDB" id="A0A7D9IWT5"/>
<dbReference type="EMBL" id="CACRXK020008628">
    <property type="protein sequence ID" value="CAB4015216.1"/>
    <property type="molecule type" value="Genomic_DNA"/>
</dbReference>
<comment type="catalytic activity">
    <reaction evidence="10">
        <text>L-threonyl-[protein] + ATP = O-phospho-L-threonyl-[protein] + ADP + H(+)</text>
        <dbReference type="Rhea" id="RHEA:46608"/>
        <dbReference type="Rhea" id="RHEA-COMP:11060"/>
        <dbReference type="Rhea" id="RHEA-COMP:11605"/>
        <dbReference type="ChEBI" id="CHEBI:15378"/>
        <dbReference type="ChEBI" id="CHEBI:30013"/>
        <dbReference type="ChEBI" id="CHEBI:30616"/>
        <dbReference type="ChEBI" id="CHEBI:61977"/>
        <dbReference type="ChEBI" id="CHEBI:456216"/>
        <dbReference type="EC" id="2.7.11.1"/>
    </reaction>
</comment>
<dbReference type="PANTHER" id="PTHR22984:SF25">
    <property type="entry name" value="PROTEIN KINASE DOMAIN-CONTAINING PROTEIN"/>
    <property type="match status" value="1"/>
</dbReference>
<evidence type="ECO:0000313" key="13">
    <source>
        <dbReference type="EMBL" id="CAB4015216.1"/>
    </source>
</evidence>
<evidence type="ECO:0000256" key="3">
    <source>
        <dbReference type="ARBA" id="ARBA00016885"/>
    </source>
</evidence>
<protein>
    <recommendedName>
        <fullName evidence="3">Serine/threonine-protein kinase 1</fullName>
        <ecNumber evidence="2">2.7.11.1</ecNumber>
    </recommendedName>
</protein>
<accession>A0A7D9IWT5</accession>
<dbReference type="SUPFAM" id="SSF56112">
    <property type="entry name" value="Protein kinase-like (PK-like)"/>
    <property type="match status" value="1"/>
</dbReference>
<dbReference type="Pfam" id="PF00069">
    <property type="entry name" value="Pkinase"/>
    <property type="match status" value="1"/>
</dbReference>
<dbReference type="EC" id="2.7.11.1" evidence="2"/>
<dbReference type="PROSITE" id="PS00108">
    <property type="entry name" value="PROTEIN_KINASE_ST"/>
    <property type="match status" value="1"/>
</dbReference>
<evidence type="ECO:0000256" key="10">
    <source>
        <dbReference type="ARBA" id="ARBA00047899"/>
    </source>
</evidence>
<sequence>MKYHPNVIKFLHYQKITSEMFVIICERIANCKDLLDVRKERGGFFTEYETQKYVKTLVDVVLAMDKKNIIHRDIKLENILYDVEKDDIKLIDFGMATKHKPGKLHTTFR</sequence>
<evidence type="ECO:0000256" key="5">
    <source>
        <dbReference type="ARBA" id="ARBA00022679"/>
    </source>
</evidence>
<dbReference type="GO" id="GO:0005737">
    <property type="term" value="C:cytoplasm"/>
    <property type="evidence" value="ECO:0007669"/>
    <property type="project" value="TreeGrafter"/>
</dbReference>
<organism evidence="13 14">
    <name type="scientific">Paramuricea clavata</name>
    <name type="common">Red gorgonian</name>
    <name type="synonym">Violescent sea-whip</name>
    <dbReference type="NCBI Taxonomy" id="317549"/>
    <lineage>
        <taxon>Eukaryota</taxon>
        <taxon>Metazoa</taxon>
        <taxon>Cnidaria</taxon>
        <taxon>Anthozoa</taxon>
        <taxon>Octocorallia</taxon>
        <taxon>Malacalcyonacea</taxon>
        <taxon>Plexauridae</taxon>
        <taxon>Paramuricea</taxon>
    </lineage>
</organism>
<comment type="subcellular location">
    <subcellularLocation>
        <location evidence="1">Host cytoplasm</location>
    </subcellularLocation>
</comment>
<dbReference type="Gene3D" id="1.10.510.10">
    <property type="entry name" value="Transferase(Phosphotransferase) domain 1"/>
    <property type="match status" value="1"/>
</dbReference>